<feature type="non-terminal residue" evidence="1">
    <location>
        <position position="87"/>
    </location>
</feature>
<organism evidence="1 3">
    <name type="scientific">Ephemerocybe angulata</name>
    <dbReference type="NCBI Taxonomy" id="980116"/>
    <lineage>
        <taxon>Eukaryota</taxon>
        <taxon>Fungi</taxon>
        <taxon>Dikarya</taxon>
        <taxon>Basidiomycota</taxon>
        <taxon>Agaricomycotina</taxon>
        <taxon>Agaricomycetes</taxon>
        <taxon>Agaricomycetidae</taxon>
        <taxon>Agaricales</taxon>
        <taxon>Agaricineae</taxon>
        <taxon>Psathyrellaceae</taxon>
        <taxon>Ephemerocybe</taxon>
    </lineage>
</organism>
<evidence type="ECO:0000313" key="1">
    <source>
        <dbReference type="EMBL" id="KAF6743017.1"/>
    </source>
</evidence>
<dbReference type="EMBL" id="JACGCI010000015">
    <property type="protein sequence ID" value="KAF6759329.1"/>
    <property type="molecule type" value="Genomic_DNA"/>
</dbReference>
<reference evidence="1 3" key="1">
    <citation type="submission" date="2020-07" db="EMBL/GenBank/DDBJ databases">
        <title>Comparative genomics of pyrophilous fungi reveals a link between fire events and developmental genes.</title>
        <authorList>
            <consortium name="DOE Joint Genome Institute"/>
            <person name="Steindorff A.S."/>
            <person name="Carver A."/>
            <person name="Calhoun S."/>
            <person name="Stillman K."/>
            <person name="Liu H."/>
            <person name="Lipzen A."/>
            <person name="Pangilinan J."/>
            <person name="Labutti K."/>
            <person name="Bruns T.D."/>
            <person name="Grigoriev I.V."/>
        </authorList>
    </citation>
    <scope>NUCLEOTIDE SEQUENCE [LARGE SCALE GENOMIC DNA]</scope>
    <source>
        <strain evidence="1 3">CBS 144469</strain>
    </source>
</reference>
<feature type="non-terminal residue" evidence="1">
    <location>
        <position position="1"/>
    </location>
</feature>
<dbReference type="AlphaFoldDB" id="A0A8H6HBE0"/>
<keyword evidence="3" id="KW-1185">Reference proteome</keyword>
<dbReference type="EMBL" id="JACGCI010000161">
    <property type="protein sequence ID" value="KAF6743017.1"/>
    <property type="molecule type" value="Genomic_DNA"/>
</dbReference>
<gene>
    <name evidence="2" type="ORF">DFP72DRAFT_771651</name>
    <name evidence="1" type="ORF">DFP72DRAFT_774929</name>
</gene>
<sequence length="87" mass="9965">SYGNIVLNVAEFRRTNLDLRGWLKYMEIYHDRACRHSDIDTVAPIIYPVDESLMGAFTHEIAVAQQLDQMGIPVWLMRPSCDIAPDT</sequence>
<dbReference type="OrthoDB" id="3026189at2759"/>
<accession>A0A8H6HBE0</accession>
<proteinExistence type="predicted"/>
<protein>
    <submittedName>
        <fullName evidence="1">Uncharacterized protein</fullName>
    </submittedName>
</protein>
<name>A0A8H6HBE0_9AGAR</name>
<comment type="caution">
    <text evidence="1">The sequence shown here is derived from an EMBL/GenBank/DDBJ whole genome shotgun (WGS) entry which is preliminary data.</text>
</comment>
<evidence type="ECO:0000313" key="2">
    <source>
        <dbReference type="EMBL" id="KAF6759329.1"/>
    </source>
</evidence>
<dbReference type="Proteomes" id="UP000521943">
    <property type="component" value="Unassembled WGS sequence"/>
</dbReference>
<evidence type="ECO:0000313" key="3">
    <source>
        <dbReference type="Proteomes" id="UP000521943"/>
    </source>
</evidence>